<organism evidence="2 3">
    <name type="scientific">Clavelina lepadiformis</name>
    <name type="common">Light-bulb sea squirt</name>
    <name type="synonym">Ascidia lepadiformis</name>
    <dbReference type="NCBI Taxonomy" id="159417"/>
    <lineage>
        <taxon>Eukaryota</taxon>
        <taxon>Metazoa</taxon>
        <taxon>Chordata</taxon>
        <taxon>Tunicata</taxon>
        <taxon>Ascidiacea</taxon>
        <taxon>Aplousobranchia</taxon>
        <taxon>Clavelinidae</taxon>
        <taxon>Clavelina</taxon>
    </lineage>
</organism>
<name>A0ABP0FK35_CLALP</name>
<dbReference type="InterPro" id="IPR009563">
    <property type="entry name" value="SSSCA1"/>
</dbReference>
<feature type="region of interest" description="Disordered" evidence="1">
    <location>
        <begin position="79"/>
        <end position="102"/>
    </location>
</feature>
<gene>
    <name evidence="2" type="ORF">CVLEPA_LOCUS9104</name>
</gene>
<evidence type="ECO:0000256" key="1">
    <source>
        <dbReference type="SAM" id="MobiDB-lite"/>
    </source>
</evidence>
<reference evidence="2 3" key="1">
    <citation type="submission" date="2024-02" db="EMBL/GenBank/DDBJ databases">
        <authorList>
            <person name="Daric V."/>
            <person name="Darras S."/>
        </authorList>
    </citation>
    <scope>NUCLEOTIDE SEQUENCE [LARGE SCALE GENOMIC DNA]</scope>
</reference>
<evidence type="ECO:0000313" key="2">
    <source>
        <dbReference type="EMBL" id="CAK8678829.1"/>
    </source>
</evidence>
<evidence type="ECO:0008006" key="4">
    <source>
        <dbReference type="Google" id="ProtNLM"/>
    </source>
</evidence>
<feature type="compositionally biased region" description="Low complexity" evidence="1">
    <location>
        <begin position="85"/>
        <end position="94"/>
    </location>
</feature>
<keyword evidence="3" id="KW-1185">Reference proteome</keyword>
<proteinExistence type="predicted"/>
<dbReference type="PANTHER" id="PTHR16537:SF1">
    <property type="entry name" value="PROTEIN ZNRD2"/>
    <property type="match status" value="1"/>
</dbReference>
<comment type="caution">
    <text evidence="2">The sequence shown here is derived from an EMBL/GenBank/DDBJ whole genome shotgun (WGS) entry which is preliminary data.</text>
</comment>
<dbReference type="EMBL" id="CAWYQH010000057">
    <property type="protein sequence ID" value="CAK8678829.1"/>
    <property type="molecule type" value="Genomic_DNA"/>
</dbReference>
<sequence length="211" mass="23598">MSEHSWDETTDWKPPNEAELKVLEARHERNNLISKLMGAYMLKGYRMLDRLCPVCNTILLQDRNIQDYCVACQEIESETSKDDPATSAEAAAAAIKEQNERKNPAPVNDFVVKIEPEITTADAENTELTTDPLLEETHETEASHAPLCTETASKDYNPDTEQLFNAYLQIKSRVSRFSSKLADTDSAEDAIKLCNAIKACTEAAIAIKKLF</sequence>
<evidence type="ECO:0000313" key="3">
    <source>
        <dbReference type="Proteomes" id="UP001642483"/>
    </source>
</evidence>
<dbReference type="InterPro" id="IPR051888">
    <property type="entry name" value="UPF0148_domain"/>
</dbReference>
<dbReference type="Proteomes" id="UP001642483">
    <property type="component" value="Unassembled WGS sequence"/>
</dbReference>
<dbReference type="Pfam" id="PF06677">
    <property type="entry name" value="Auto_anti-p27"/>
    <property type="match status" value="1"/>
</dbReference>
<protein>
    <recommendedName>
        <fullName evidence="4">Sjoegren syndrome/scleroderma autoantigen 1</fullName>
    </recommendedName>
</protein>
<accession>A0ABP0FK35</accession>
<dbReference type="PANTHER" id="PTHR16537">
    <property type="entry name" value="SJOEGREN SYNDROME/SCLERODERMA AUTOANTIGEN 1"/>
    <property type="match status" value="1"/>
</dbReference>